<keyword evidence="1" id="KW-0472">Membrane</keyword>
<sequence>MVRSFYYAKAAKSNRSRSLLRDQFFSRGQRYFIWEGFTALIGCMLAESKLHAFTTVSPKGSRIALCAMLWGLVLGLIGNYHGYWCPYYERCCSLIGSAIVMHIPNGQICFTQILPDMYTFWIPILCYESLLVTLAFLHGVNSYKVGQPGRNVFRMFDHQKLTQIFIRDSVIYFMALGTIYLAALIIWLVEQVNQIICTLGVTSSQLHAQNPLIEAPSNLSLAISSVLGSPLMITCCLVCSVAAGSLMEMSLKKIEATTVEIPGSKICFTHVPDHMYLFWVPILAFESLLFTLALIHGYHEYRTGRSLEVYKVFDHRRLSDILVRDSIIYFIAIGAVYLANLVVWIVDQNVLLEAPAGFSIGLSSALGSRLVLHLREADVERLVEASPDIPLSQPMVFRTVESGVST</sequence>
<feature type="transmembrane region" description="Helical" evidence="1">
    <location>
        <begin position="221"/>
        <end position="243"/>
    </location>
</feature>
<evidence type="ECO:0000313" key="3">
    <source>
        <dbReference type="Proteomes" id="UP000284706"/>
    </source>
</evidence>
<feature type="transmembrane region" description="Helical" evidence="1">
    <location>
        <begin position="276"/>
        <end position="298"/>
    </location>
</feature>
<dbReference type="AlphaFoldDB" id="A0A409W9N9"/>
<feature type="transmembrane region" description="Helical" evidence="1">
    <location>
        <begin position="327"/>
        <end position="346"/>
    </location>
</feature>
<evidence type="ECO:0000313" key="2">
    <source>
        <dbReference type="EMBL" id="PPQ75236.1"/>
    </source>
</evidence>
<keyword evidence="1" id="KW-1133">Transmembrane helix</keyword>
<gene>
    <name evidence="2" type="ORF">CVT26_008692</name>
</gene>
<evidence type="ECO:0000256" key="1">
    <source>
        <dbReference type="SAM" id="Phobius"/>
    </source>
</evidence>
<name>A0A409W9N9_9AGAR</name>
<dbReference type="InParanoid" id="A0A409W9N9"/>
<feature type="transmembrane region" description="Helical" evidence="1">
    <location>
        <begin position="170"/>
        <end position="189"/>
    </location>
</feature>
<proteinExistence type="predicted"/>
<comment type="caution">
    <text evidence="2">The sequence shown here is derived from an EMBL/GenBank/DDBJ whole genome shotgun (WGS) entry which is preliminary data.</text>
</comment>
<organism evidence="2 3">
    <name type="scientific">Gymnopilus dilepis</name>
    <dbReference type="NCBI Taxonomy" id="231916"/>
    <lineage>
        <taxon>Eukaryota</taxon>
        <taxon>Fungi</taxon>
        <taxon>Dikarya</taxon>
        <taxon>Basidiomycota</taxon>
        <taxon>Agaricomycotina</taxon>
        <taxon>Agaricomycetes</taxon>
        <taxon>Agaricomycetidae</taxon>
        <taxon>Agaricales</taxon>
        <taxon>Agaricineae</taxon>
        <taxon>Hymenogastraceae</taxon>
        <taxon>Gymnopilus</taxon>
    </lineage>
</organism>
<keyword evidence="1" id="KW-0812">Transmembrane</keyword>
<feature type="transmembrane region" description="Helical" evidence="1">
    <location>
        <begin position="31"/>
        <end position="50"/>
    </location>
</feature>
<keyword evidence="3" id="KW-1185">Reference proteome</keyword>
<reference evidence="2 3" key="1">
    <citation type="journal article" date="2018" name="Evol. Lett.">
        <title>Horizontal gene cluster transfer increased hallucinogenic mushroom diversity.</title>
        <authorList>
            <person name="Reynolds H.T."/>
            <person name="Vijayakumar V."/>
            <person name="Gluck-Thaler E."/>
            <person name="Korotkin H.B."/>
            <person name="Matheny P.B."/>
            <person name="Slot J.C."/>
        </authorList>
    </citation>
    <scope>NUCLEOTIDE SEQUENCE [LARGE SCALE GENOMIC DNA]</scope>
    <source>
        <strain evidence="2 3">SRW20</strain>
    </source>
</reference>
<dbReference type="Proteomes" id="UP000284706">
    <property type="component" value="Unassembled WGS sequence"/>
</dbReference>
<protein>
    <submittedName>
        <fullName evidence="2">Uncharacterized protein</fullName>
    </submittedName>
</protein>
<feature type="transmembrane region" description="Helical" evidence="1">
    <location>
        <begin position="62"/>
        <end position="80"/>
    </location>
</feature>
<feature type="transmembrane region" description="Helical" evidence="1">
    <location>
        <begin position="120"/>
        <end position="140"/>
    </location>
</feature>
<accession>A0A409W9N9</accession>
<dbReference type="EMBL" id="NHYE01005278">
    <property type="protein sequence ID" value="PPQ75236.1"/>
    <property type="molecule type" value="Genomic_DNA"/>
</dbReference>
<dbReference type="OrthoDB" id="3256800at2759"/>